<keyword evidence="5 7" id="KW-1133">Transmembrane helix</keyword>
<evidence type="ECO:0000256" key="1">
    <source>
        <dbReference type="ARBA" id="ARBA00004651"/>
    </source>
</evidence>
<dbReference type="Gene3D" id="1.10.3720.10">
    <property type="entry name" value="MetI-like"/>
    <property type="match status" value="1"/>
</dbReference>
<keyword evidence="3" id="KW-1003">Cell membrane</keyword>
<dbReference type="STRING" id="35814.BBB42_08790"/>
<dbReference type="Pfam" id="PF00528">
    <property type="entry name" value="BPD_transp_1"/>
    <property type="match status" value="1"/>
</dbReference>
<dbReference type="AlphaFoldDB" id="A0A158M234"/>
<feature type="transmembrane region" description="Helical" evidence="7">
    <location>
        <begin position="71"/>
        <end position="90"/>
    </location>
</feature>
<evidence type="ECO:0000313" key="10">
    <source>
        <dbReference type="Proteomes" id="UP000026682"/>
    </source>
</evidence>
<dbReference type="GO" id="GO:0042918">
    <property type="term" value="P:alkanesulfonate transmembrane transport"/>
    <property type="evidence" value="ECO:0007669"/>
    <property type="project" value="UniProtKB-ARBA"/>
</dbReference>
<reference evidence="9 10" key="1">
    <citation type="submission" date="2014-03" db="EMBL/GenBank/DDBJ databases">
        <title>Genome sequence of Bordetella holmseii.</title>
        <authorList>
            <person name="Harvill E."/>
            <person name="Goodfield L.L."/>
            <person name="Ivanov Y."/>
            <person name="Meyer J.A."/>
            <person name="Newth C."/>
            <person name="Cassiday P."/>
            <person name="Tondella M.L."/>
            <person name="Liao P."/>
            <person name="Zimmerman J."/>
            <person name="Meert K."/>
            <person name="Wessel D."/>
            <person name="Berger J."/>
            <person name="Dean J.M."/>
            <person name="Holubkov R."/>
            <person name="Burr J."/>
            <person name="Liu T."/>
            <person name="Brinkac L.M."/>
            <person name="Sanka R."/>
            <person name="Kim M."/>
            <person name="Losada L."/>
        </authorList>
    </citation>
    <scope>NUCLEOTIDE SEQUENCE [LARGE SCALE GENOMIC DNA]</scope>
    <source>
        <strain evidence="9 10">CDC-H585-BH</strain>
    </source>
</reference>
<dbReference type="GeneID" id="93120079"/>
<feature type="transmembrane region" description="Helical" evidence="7">
    <location>
        <begin position="102"/>
        <end position="124"/>
    </location>
</feature>
<dbReference type="PANTHER" id="PTHR30151">
    <property type="entry name" value="ALKANE SULFONATE ABC TRANSPORTER-RELATED, MEMBRANE SUBUNIT"/>
    <property type="match status" value="1"/>
</dbReference>
<dbReference type="CDD" id="cd06261">
    <property type="entry name" value="TM_PBP2"/>
    <property type="match status" value="1"/>
</dbReference>
<keyword evidence="6 7" id="KW-0472">Membrane</keyword>
<comment type="subcellular location">
    <subcellularLocation>
        <location evidence="1 7">Cell membrane</location>
        <topology evidence="1 7">Multi-pass membrane protein</topology>
    </subcellularLocation>
</comment>
<keyword evidence="4 7" id="KW-0812">Transmembrane</keyword>
<dbReference type="PATRIC" id="fig|1331206.3.peg.2972"/>
<feature type="transmembrane region" description="Helical" evidence="7">
    <location>
        <begin position="12"/>
        <end position="30"/>
    </location>
</feature>
<comment type="similarity">
    <text evidence="7">Belongs to the binding-protein-dependent transport system permease family.</text>
</comment>
<gene>
    <name evidence="9" type="ORF">L497_2064</name>
</gene>
<dbReference type="RefSeq" id="WP_005013698.1">
    <property type="nucleotide sequence ID" value="NZ_JFZZ01000121.1"/>
</dbReference>
<sequence>MSTQSNKGGRSLILVSVLSLIGFLLVWEALCRGGAVDPIFLPAPSQVLARAMSMSDQGALFYNVLASARRVMVGFIAAIVVAIPLGILLGTSRVARSVFDPIISFLRPLPSMSWIPLSLLWFGITETQKYSIVFMGSFVPALLYVMEATRSIDPLLVRAARNLGANRWQIMREVLFPGCLPQIISGMKIILGLSWTCVISAELVASKEGLGFMIMNGKEFFQTDTVVLGMVLISFTVLVTDLCLRLLERWILFQQYALFPWRTV</sequence>
<dbReference type="Proteomes" id="UP000026682">
    <property type="component" value="Unassembled WGS sequence"/>
</dbReference>
<evidence type="ECO:0000256" key="7">
    <source>
        <dbReference type="RuleBase" id="RU363032"/>
    </source>
</evidence>
<dbReference type="EMBL" id="JFZZ01000121">
    <property type="protein sequence ID" value="KAK88309.1"/>
    <property type="molecule type" value="Genomic_DNA"/>
</dbReference>
<comment type="caution">
    <text evidence="9">The sequence shown here is derived from an EMBL/GenBank/DDBJ whole genome shotgun (WGS) entry which is preliminary data.</text>
</comment>
<feature type="transmembrane region" description="Helical" evidence="7">
    <location>
        <begin position="226"/>
        <end position="247"/>
    </location>
</feature>
<dbReference type="SUPFAM" id="SSF161098">
    <property type="entry name" value="MetI-like"/>
    <property type="match status" value="1"/>
</dbReference>
<proteinExistence type="inferred from homology"/>
<feature type="transmembrane region" description="Helical" evidence="7">
    <location>
        <begin position="130"/>
        <end position="146"/>
    </location>
</feature>
<evidence type="ECO:0000256" key="2">
    <source>
        <dbReference type="ARBA" id="ARBA00022448"/>
    </source>
</evidence>
<protein>
    <submittedName>
        <fullName evidence="9">ABC transporter, permease protein</fullName>
    </submittedName>
</protein>
<evidence type="ECO:0000256" key="5">
    <source>
        <dbReference type="ARBA" id="ARBA00022989"/>
    </source>
</evidence>
<evidence type="ECO:0000256" key="4">
    <source>
        <dbReference type="ARBA" id="ARBA00022692"/>
    </source>
</evidence>
<evidence type="ECO:0000256" key="6">
    <source>
        <dbReference type="ARBA" id="ARBA00023136"/>
    </source>
</evidence>
<dbReference type="GO" id="GO:0005886">
    <property type="term" value="C:plasma membrane"/>
    <property type="evidence" value="ECO:0007669"/>
    <property type="project" value="UniProtKB-SubCell"/>
</dbReference>
<evidence type="ECO:0000313" key="9">
    <source>
        <dbReference type="EMBL" id="KAK88309.1"/>
    </source>
</evidence>
<keyword evidence="2 7" id="KW-0813">Transport</keyword>
<dbReference type="FunFam" id="1.10.3720.10:FF:000003">
    <property type="entry name" value="Aliphatic sulfonate ABC transporter permease"/>
    <property type="match status" value="1"/>
</dbReference>
<dbReference type="PANTHER" id="PTHR30151:SF0">
    <property type="entry name" value="ABC TRANSPORTER PERMEASE PROTEIN MJ0413-RELATED"/>
    <property type="match status" value="1"/>
</dbReference>
<dbReference type="InterPro" id="IPR000515">
    <property type="entry name" value="MetI-like"/>
</dbReference>
<dbReference type="InterPro" id="IPR035906">
    <property type="entry name" value="MetI-like_sf"/>
</dbReference>
<accession>A0A158M234</accession>
<organism evidence="9 10">
    <name type="scientific">Bordetella holmesii CDC-H585-BH</name>
    <dbReference type="NCBI Taxonomy" id="1331206"/>
    <lineage>
        <taxon>Bacteria</taxon>
        <taxon>Pseudomonadati</taxon>
        <taxon>Pseudomonadota</taxon>
        <taxon>Betaproteobacteria</taxon>
        <taxon>Burkholderiales</taxon>
        <taxon>Alcaligenaceae</taxon>
        <taxon>Bordetella</taxon>
    </lineage>
</organism>
<name>A0A158M234_9BORD</name>
<evidence type="ECO:0000259" key="8">
    <source>
        <dbReference type="PROSITE" id="PS50928"/>
    </source>
</evidence>
<feature type="domain" description="ABC transmembrane type-1" evidence="8">
    <location>
        <begin position="64"/>
        <end position="244"/>
    </location>
</feature>
<evidence type="ECO:0000256" key="3">
    <source>
        <dbReference type="ARBA" id="ARBA00022475"/>
    </source>
</evidence>
<dbReference type="PROSITE" id="PS50928">
    <property type="entry name" value="ABC_TM1"/>
    <property type="match status" value="1"/>
</dbReference>